<dbReference type="InterPro" id="IPR001309">
    <property type="entry name" value="Pept_C14_p20"/>
</dbReference>
<sequence>MAERNEETAPHPGPCNAYRNEFYNMNYKYRGKALIFNHHHYATALELRPRGGTNKDCESLVECLKQLAFSVDVFCDLKYAEIMKHIKKTAKINHSNHDCLLIVVLIHGEPGKLYAYDTHYRSENLWLRFTEENCPTLAGKPKLFIFQACQGEDYDDGVTLTSSDYIKHIETDGWFEPDKIPVYPDFLLARSTVPGYFSWRNIDCGSWFIQALCQELNYSATEMDILTLLTFVNQKVALNYESSTLNAISNRKKEVPCFSSMLTRRLVFTEKPDNLSSTKSLLDYFKECTTKNKN</sequence>
<evidence type="ECO:0000256" key="4">
    <source>
        <dbReference type="ARBA" id="ARBA00022801"/>
    </source>
</evidence>
<dbReference type="InterPro" id="IPR011600">
    <property type="entry name" value="Pept_C14_caspase"/>
</dbReference>
<dbReference type="AlphaFoldDB" id="G0XQF3"/>
<comment type="similarity">
    <text evidence="1 7">Belongs to the peptidase C14A family.</text>
</comment>
<dbReference type="GO" id="GO:0016322">
    <property type="term" value="P:neuron remodeling"/>
    <property type="evidence" value="ECO:0007669"/>
    <property type="project" value="UniProtKB-ARBA"/>
</dbReference>
<organism evidence="10">
    <name type="scientific">Mamestra brassicae</name>
    <name type="common">Cabbage moth</name>
    <dbReference type="NCBI Taxonomy" id="55057"/>
    <lineage>
        <taxon>Eukaryota</taxon>
        <taxon>Metazoa</taxon>
        <taxon>Ecdysozoa</taxon>
        <taxon>Arthropoda</taxon>
        <taxon>Hexapoda</taxon>
        <taxon>Insecta</taxon>
        <taxon>Pterygota</taxon>
        <taxon>Neoptera</taxon>
        <taxon>Endopterygota</taxon>
        <taxon>Lepidoptera</taxon>
        <taxon>Glossata</taxon>
        <taxon>Ditrysia</taxon>
        <taxon>Noctuoidea</taxon>
        <taxon>Noctuidae</taxon>
        <taxon>Noctuinae</taxon>
        <taxon>Hadenini</taxon>
        <taxon>Mamestra</taxon>
    </lineage>
</organism>
<evidence type="ECO:0000259" key="8">
    <source>
        <dbReference type="PROSITE" id="PS50207"/>
    </source>
</evidence>
<keyword evidence="3" id="KW-0053">Apoptosis</keyword>
<dbReference type="EMBL" id="HQ328957">
    <property type="protein sequence ID" value="AEK20814.1"/>
    <property type="molecule type" value="mRNA"/>
</dbReference>
<evidence type="ECO:0000259" key="9">
    <source>
        <dbReference type="PROSITE" id="PS50208"/>
    </source>
</evidence>
<dbReference type="SMART" id="SM00115">
    <property type="entry name" value="CASc"/>
    <property type="match status" value="1"/>
</dbReference>
<dbReference type="GO" id="GO:0004197">
    <property type="term" value="F:cysteine-type endopeptidase activity"/>
    <property type="evidence" value="ECO:0007669"/>
    <property type="project" value="InterPro"/>
</dbReference>
<keyword evidence="2" id="KW-0645">Protease</keyword>
<name>G0XQF3_MAMBR</name>
<dbReference type="GO" id="GO:0045751">
    <property type="term" value="P:negative regulation of Toll signaling pathway"/>
    <property type="evidence" value="ECO:0007669"/>
    <property type="project" value="UniProtKB-ARBA"/>
</dbReference>
<accession>G0XQF3</accession>
<dbReference type="InterPro" id="IPR002398">
    <property type="entry name" value="Pept_C14"/>
</dbReference>
<dbReference type="Gene3D" id="3.40.50.1460">
    <property type="match status" value="1"/>
</dbReference>
<dbReference type="GO" id="GO:0005737">
    <property type="term" value="C:cytoplasm"/>
    <property type="evidence" value="ECO:0007669"/>
    <property type="project" value="TreeGrafter"/>
</dbReference>
<reference evidence="10" key="1">
    <citation type="journal article" date="2011" name="BMC Genomics">
        <title>A comprehensive characterization of the caspase gene family in insects from the order Lepidoptera.</title>
        <authorList>
            <person name="Courtiade J."/>
            <person name="Pauchet Y."/>
            <person name="Vogel H."/>
            <person name="Heckel D.G."/>
        </authorList>
    </citation>
    <scope>NUCLEOTIDE SEQUENCE</scope>
</reference>
<dbReference type="InterPro" id="IPR015917">
    <property type="entry name" value="Pept_C14A"/>
</dbReference>
<dbReference type="SUPFAM" id="SSF52129">
    <property type="entry name" value="Caspase-like"/>
    <property type="match status" value="1"/>
</dbReference>
<evidence type="ECO:0000256" key="3">
    <source>
        <dbReference type="ARBA" id="ARBA00022703"/>
    </source>
</evidence>
<dbReference type="CDD" id="cd00032">
    <property type="entry name" value="CASc"/>
    <property type="match status" value="1"/>
</dbReference>
<dbReference type="PROSITE" id="PS50208">
    <property type="entry name" value="CASPASE_P20"/>
    <property type="match status" value="1"/>
</dbReference>
<keyword evidence="4" id="KW-0378">Hydrolase</keyword>
<dbReference type="PROSITE" id="PS01122">
    <property type="entry name" value="CASPASE_CYS"/>
    <property type="match status" value="1"/>
</dbReference>
<dbReference type="InterPro" id="IPR033139">
    <property type="entry name" value="Caspase_cys_AS"/>
</dbReference>
<feature type="domain" description="Caspase family p10" evidence="8">
    <location>
        <begin position="179"/>
        <end position="270"/>
    </location>
</feature>
<feature type="domain" description="Caspase family p20" evidence="9">
    <location>
        <begin position="29"/>
        <end position="153"/>
    </location>
</feature>
<protein>
    <submittedName>
        <fullName evidence="10">Caspase-2</fullName>
    </submittedName>
</protein>
<keyword evidence="5" id="KW-0788">Thiol protease</keyword>
<dbReference type="PANTHER" id="PTHR10454:SF245">
    <property type="entry name" value="CASPASE-RELATED"/>
    <property type="match status" value="1"/>
</dbReference>
<evidence type="ECO:0000256" key="6">
    <source>
        <dbReference type="ARBA" id="ARBA00023145"/>
    </source>
</evidence>
<dbReference type="GO" id="GO:0043525">
    <property type="term" value="P:positive regulation of neuron apoptotic process"/>
    <property type="evidence" value="ECO:0007669"/>
    <property type="project" value="TreeGrafter"/>
</dbReference>
<evidence type="ECO:0000256" key="7">
    <source>
        <dbReference type="RuleBase" id="RU003971"/>
    </source>
</evidence>
<dbReference type="InterPro" id="IPR002138">
    <property type="entry name" value="Pept_C14_p10"/>
</dbReference>
<dbReference type="SMR" id="G0XQF3"/>
<proteinExistence type="evidence at transcript level"/>
<evidence type="ECO:0000256" key="2">
    <source>
        <dbReference type="ARBA" id="ARBA00022670"/>
    </source>
</evidence>
<gene>
    <name evidence="10" type="primary">Casp-2</name>
</gene>
<dbReference type="FunFam" id="3.40.50.1460:FF:000001">
    <property type="entry name" value="Caspase-3 preproprotein"/>
    <property type="match status" value="1"/>
</dbReference>
<dbReference type="Pfam" id="PF00656">
    <property type="entry name" value="Peptidase_C14"/>
    <property type="match status" value="1"/>
</dbReference>
<keyword evidence="6" id="KW-0865">Zymogen</keyword>
<dbReference type="GO" id="GO:0045476">
    <property type="term" value="P:nurse cell apoptotic process"/>
    <property type="evidence" value="ECO:0007669"/>
    <property type="project" value="UniProtKB-ARBA"/>
</dbReference>
<evidence type="ECO:0000313" key="10">
    <source>
        <dbReference type="EMBL" id="AEK20814.1"/>
    </source>
</evidence>
<evidence type="ECO:0000256" key="1">
    <source>
        <dbReference type="ARBA" id="ARBA00010134"/>
    </source>
</evidence>
<evidence type="ECO:0000256" key="5">
    <source>
        <dbReference type="ARBA" id="ARBA00022807"/>
    </source>
</evidence>
<dbReference type="GO" id="GO:0006508">
    <property type="term" value="P:proteolysis"/>
    <property type="evidence" value="ECO:0007669"/>
    <property type="project" value="UniProtKB-KW"/>
</dbReference>
<dbReference type="InterPro" id="IPR029030">
    <property type="entry name" value="Caspase-like_dom_sf"/>
</dbReference>
<dbReference type="PRINTS" id="PR00376">
    <property type="entry name" value="IL1BCENZYME"/>
</dbReference>
<dbReference type="PROSITE" id="PS50207">
    <property type="entry name" value="CASPASE_P10"/>
    <property type="match status" value="1"/>
</dbReference>
<dbReference type="PANTHER" id="PTHR10454">
    <property type="entry name" value="CASPASE"/>
    <property type="match status" value="1"/>
</dbReference>
<dbReference type="MEROPS" id="C14.015"/>
<dbReference type="GO" id="GO:1990525">
    <property type="term" value="F:BIR domain binding"/>
    <property type="evidence" value="ECO:0007669"/>
    <property type="project" value="UniProtKB-ARBA"/>
</dbReference>